<dbReference type="InterPro" id="IPR032324">
    <property type="entry name" value="Clp1_N"/>
</dbReference>
<dbReference type="Pfam" id="PF16575">
    <property type="entry name" value="CLP1_P"/>
    <property type="match status" value="1"/>
</dbReference>
<evidence type="ECO:0000256" key="1">
    <source>
        <dbReference type="ARBA" id="ARBA00004123"/>
    </source>
</evidence>
<proteinExistence type="predicted"/>
<comment type="subcellular location">
    <subcellularLocation>
        <location evidence="1">Nucleus</location>
    </subcellularLocation>
</comment>
<protein>
    <recommendedName>
        <fullName evidence="9">Protein CLP1 homolog</fullName>
    </recommendedName>
</protein>
<sequence length="356" mass="40212">METNGHLYTLKQDEELRIEVECPKNETITIELKSGTAEIFGTEMVMNTKYKFLPGTNFSIFTYHGCQVLILGNFETSPYASKETPMIMYLNTHAALEEMRKDAERKGKRGPVFMVVGPTDVGKSTLCRLFLNYAVRMGRRPIYVDLDVGQGSISLPGTIGSILVERPASIDENGFSQNAPLVYHFGQKSPGQNTKLYKLLVSKLSQVVRQRLDSNKKADASGIIINTCGWIRGEGYDLIKHIAKAFEVDVITVLDQERVYNDLKKDMPDFVKIMLQPKSGGVVNRSQSFRIQGRDLHIKRYFYGRYLDLFPHSFDMSLSDLKNRIYRVGGPRLPNSCLPLGAIPEPNYKTKLIPVN</sequence>
<feature type="domain" description="Clp1 P-loop" evidence="7">
    <location>
        <begin position="117"/>
        <end position="304"/>
    </location>
</feature>
<dbReference type="Gene3D" id="3.40.50.300">
    <property type="entry name" value="P-loop containing nucleotide triphosphate hydrolases"/>
    <property type="match status" value="1"/>
</dbReference>
<evidence type="ECO:0000259" key="7">
    <source>
        <dbReference type="Pfam" id="PF16575"/>
    </source>
</evidence>
<feature type="domain" description="Clp1 N-terminal" evidence="6">
    <location>
        <begin position="9"/>
        <end position="103"/>
    </location>
</feature>
<reference evidence="8" key="1">
    <citation type="submission" date="2014-05" db="EMBL/GenBank/DDBJ databases">
        <authorList>
            <person name="Chronopoulou M."/>
        </authorList>
    </citation>
    <scope>NUCLEOTIDE SEQUENCE</scope>
    <source>
        <tissue evidence="8">Whole organism</tissue>
    </source>
</reference>
<evidence type="ECO:0008006" key="9">
    <source>
        <dbReference type="Google" id="ProtNLM"/>
    </source>
</evidence>
<accession>A0A0K2UR56</accession>
<dbReference type="SUPFAM" id="SSF52540">
    <property type="entry name" value="P-loop containing nucleoside triphosphate hydrolases"/>
    <property type="match status" value="1"/>
</dbReference>
<dbReference type="GO" id="GO:0005524">
    <property type="term" value="F:ATP binding"/>
    <property type="evidence" value="ECO:0007669"/>
    <property type="project" value="UniProtKB-KW"/>
</dbReference>
<dbReference type="AlphaFoldDB" id="A0A0K2UR56"/>
<dbReference type="InterPro" id="IPR032319">
    <property type="entry name" value="CLP1_P"/>
</dbReference>
<dbReference type="EMBL" id="HACA01023194">
    <property type="protein sequence ID" value="CDW40555.1"/>
    <property type="molecule type" value="Transcribed_RNA"/>
</dbReference>
<dbReference type="OrthoDB" id="258143at2759"/>
<dbReference type="FunFam" id="2.60.120.1030:FF:000001">
    <property type="entry name" value="Protein CLP1 homolog 5"/>
    <property type="match status" value="1"/>
</dbReference>
<dbReference type="GO" id="GO:0051731">
    <property type="term" value="F:polynucleotide 5'-hydroxyl-kinase activity"/>
    <property type="evidence" value="ECO:0007669"/>
    <property type="project" value="InterPro"/>
</dbReference>
<evidence type="ECO:0000313" key="8">
    <source>
        <dbReference type="EMBL" id="CDW40555.1"/>
    </source>
</evidence>
<dbReference type="Gene3D" id="2.60.120.1030">
    <property type="entry name" value="Clp1, DNA binding domain"/>
    <property type="match status" value="1"/>
</dbReference>
<dbReference type="GO" id="GO:0006397">
    <property type="term" value="P:mRNA processing"/>
    <property type="evidence" value="ECO:0007669"/>
    <property type="project" value="UniProtKB-KW"/>
</dbReference>
<dbReference type="PANTHER" id="PTHR12755">
    <property type="entry name" value="CLEAVAGE/POLYADENYLATION FACTOR IA SUBUNIT CLP1P"/>
    <property type="match status" value="1"/>
</dbReference>
<keyword evidence="3" id="KW-0547">Nucleotide-binding</keyword>
<evidence type="ECO:0000256" key="5">
    <source>
        <dbReference type="ARBA" id="ARBA00023242"/>
    </source>
</evidence>
<dbReference type="Pfam" id="PF16573">
    <property type="entry name" value="CLP1_N"/>
    <property type="match status" value="1"/>
</dbReference>
<evidence type="ECO:0000259" key="6">
    <source>
        <dbReference type="Pfam" id="PF16573"/>
    </source>
</evidence>
<name>A0A0K2UR56_LEPSM</name>
<dbReference type="InterPro" id="IPR045116">
    <property type="entry name" value="Clp1/Grc3"/>
</dbReference>
<keyword evidence="5" id="KW-0539">Nucleus</keyword>
<keyword evidence="4" id="KW-0067">ATP-binding</keyword>
<dbReference type="PANTHER" id="PTHR12755:SF6">
    <property type="entry name" value="POLYRIBONUCLEOTIDE 5'-HYDROXYL-KINASE CLP1"/>
    <property type="match status" value="1"/>
</dbReference>
<keyword evidence="2" id="KW-0507">mRNA processing</keyword>
<evidence type="ECO:0000256" key="3">
    <source>
        <dbReference type="ARBA" id="ARBA00022741"/>
    </source>
</evidence>
<evidence type="ECO:0000256" key="2">
    <source>
        <dbReference type="ARBA" id="ARBA00022664"/>
    </source>
</evidence>
<dbReference type="FunFam" id="3.40.50.300:FF:000454">
    <property type="entry name" value="Protein CLP1 homolog"/>
    <property type="match status" value="1"/>
</dbReference>
<dbReference type="InterPro" id="IPR038239">
    <property type="entry name" value="Clp1_N_sf"/>
</dbReference>
<dbReference type="InterPro" id="IPR027417">
    <property type="entry name" value="P-loop_NTPase"/>
</dbReference>
<organism evidence="8">
    <name type="scientific">Lepeophtheirus salmonis</name>
    <name type="common">Salmon louse</name>
    <name type="synonym">Caligus salmonis</name>
    <dbReference type="NCBI Taxonomy" id="72036"/>
    <lineage>
        <taxon>Eukaryota</taxon>
        <taxon>Metazoa</taxon>
        <taxon>Ecdysozoa</taxon>
        <taxon>Arthropoda</taxon>
        <taxon>Crustacea</taxon>
        <taxon>Multicrustacea</taxon>
        <taxon>Hexanauplia</taxon>
        <taxon>Copepoda</taxon>
        <taxon>Siphonostomatoida</taxon>
        <taxon>Caligidae</taxon>
        <taxon>Lepeophtheirus</taxon>
    </lineage>
</organism>
<dbReference type="CDD" id="cd01983">
    <property type="entry name" value="SIMIBI"/>
    <property type="match status" value="1"/>
</dbReference>
<dbReference type="GO" id="GO:0005634">
    <property type="term" value="C:nucleus"/>
    <property type="evidence" value="ECO:0007669"/>
    <property type="project" value="UniProtKB-SubCell"/>
</dbReference>
<evidence type="ECO:0000256" key="4">
    <source>
        <dbReference type="ARBA" id="ARBA00022840"/>
    </source>
</evidence>
<dbReference type="GO" id="GO:0006388">
    <property type="term" value="P:tRNA splicing, via endonucleolytic cleavage and ligation"/>
    <property type="evidence" value="ECO:0007669"/>
    <property type="project" value="TreeGrafter"/>
</dbReference>